<name>A0AAV6QF21_SOLSE</name>
<dbReference type="AlphaFoldDB" id="A0AAV6QF21"/>
<sequence>MDKVSLSNFLCGRLTDVAPATTATATASQANVHQNCGLTKWPSLGIQCLMEKSEDI</sequence>
<comment type="caution">
    <text evidence="1">The sequence shown here is derived from an EMBL/GenBank/DDBJ whole genome shotgun (WGS) entry which is preliminary data.</text>
</comment>
<keyword evidence="2" id="KW-1185">Reference proteome</keyword>
<dbReference type="EMBL" id="JAGKHQ010000017">
    <property type="protein sequence ID" value="KAG7490433.1"/>
    <property type="molecule type" value="Genomic_DNA"/>
</dbReference>
<gene>
    <name evidence="1" type="ORF">JOB18_035528</name>
</gene>
<organism evidence="1 2">
    <name type="scientific">Solea senegalensis</name>
    <name type="common">Senegalese sole</name>
    <dbReference type="NCBI Taxonomy" id="28829"/>
    <lineage>
        <taxon>Eukaryota</taxon>
        <taxon>Metazoa</taxon>
        <taxon>Chordata</taxon>
        <taxon>Craniata</taxon>
        <taxon>Vertebrata</taxon>
        <taxon>Euteleostomi</taxon>
        <taxon>Actinopterygii</taxon>
        <taxon>Neopterygii</taxon>
        <taxon>Teleostei</taxon>
        <taxon>Neoteleostei</taxon>
        <taxon>Acanthomorphata</taxon>
        <taxon>Carangaria</taxon>
        <taxon>Pleuronectiformes</taxon>
        <taxon>Pleuronectoidei</taxon>
        <taxon>Soleidae</taxon>
        <taxon>Solea</taxon>
    </lineage>
</organism>
<evidence type="ECO:0000313" key="2">
    <source>
        <dbReference type="Proteomes" id="UP000693946"/>
    </source>
</evidence>
<evidence type="ECO:0000313" key="1">
    <source>
        <dbReference type="EMBL" id="KAG7490433.1"/>
    </source>
</evidence>
<protein>
    <submittedName>
        <fullName evidence="1">Uncharacterized protein</fullName>
    </submittedName>
</protein>
<proteinExistence type="predicted"/>
<reference evidence="1 2" key="1">
    <citation type="journal article" date="2021" name="Sci. Rep.">
        <title>Chromosome anchoring in Senegalese sole (Solea senegalensis) reveals sex-associated markers and genome rearrangements in flatfish.</title>
        <authorList>
            <person name="Guerrero-Cozar I."/>
            <person name="Gomez-Garrido J."/>
            <person name="Berbel C."/>
            <person name="Martinez-Blanch J.F."/>
            <person name="Alioto T."/>
            <person name="Claros M.G."/>
            <person name="Gagnaire P.A."/>
            <person name="Manchado M."/>
        </authorList>
    </citation>
    <scope>NUCLEOTIDE SEQUENCE [LARGE SCALE GENOMIC DNA]</scope>
    <source>
        <strain evidence="1">Sse05_10M</strain>
    </source>
</reference>
<accession>A0AAV6QF21</accession>
<dbReference type="Proteomes" id="UP000693946">
    <property type="component" value="Linkage Group LG5"/>
</dbReference>